<gene>
    <name evidence="1" type="ORF">QAD02_016129</name>
</gene>
<protein>
    <submittedName>
        <fullName evidence="1">Uncharacterized protein</fullName>
    </submittedName>
</protein>
<comment type="caution">
    <text evidence="1">The sequence shown here is derived from an EMBL/GenBank/DDBJ whole genome shotgun (WGS) entry which is preliminary data.</text>
</comment>
<keyword evidence="2" id="KW-1185">Reference proteome</keyword>
<evidence type="ECO:0000313" key="1">
    <source>
        <dbReference type="EMBL" id="KAJ8680342.1"/>
    </source>
</evidence>
<dbReference type="EMBL" id="CM056742">
    <property type="protein sequence ID" value="KAJ8680342.1"/>
    <property type="molecule type" value="Genomic_DNA"/>
</dbReference>
<accession>A0ACC2PA76</accession>
<name>A0ACC2PA76_9HYME</name>
<reference evidence="1" key="1">
    <citation type="submission" date="2023-04" db="EMBL/GenBank/DDBJ databases">
        <title>A chromosome-level genome assembly of the parasitoid wasp Eretmocerus hayati.</title>
        <authorList>
            <person name="Zhong Y."/>
            <person name="Liu S."/>
            <person name="Liu Y."/>
        </authorList>
    </citation>
    <scope>NUCLEOTIDE SEQUENCE</scope>
    <source>
        <strain evidence="1">ZJU_SS_LIU_2023</strain>
    </source>
</reference>
<organism evidence="1 2">
    <name type="scientific">Eretmocerus hayati</name>
    <dbReference type="NCBI Taxonomy" id="131215"/>
    <lineage>
        <taxon>Eukaryota</taxon>
        <taxon>Metazoa</taxon>
        <taxon>Ecdysozoa</taxon>
        <taxon>Arthropoda</taxon>
        <taxon>Hexapoda</taxon>
        <taxon>Insecta</taxon>
        <taxon>Pterygota</taxon>
        <taxon>Neoptera</taxon>
        <taxon>Endopterygota</taxon>
        <taxon>Hymenoptera</taxon>
        <taxon>Apocrita</taxon>
        <taxon>Proctotrupomorpha</taxon>
        <taxon>Chalcidoidea</taxon>
        <taxon>Aphelinidae</taxon>
        <taxon>Aphelininae</taxon>
        <taxon>Eretmocerus</taxon>
    </lineage>
</organism>
<dbReference type="Proteomes" id="UP001239111">
    <property type="component" value="Chromosome 2"/>
</dbReference>
<sequence length="151" mass="16799">MAGGSGFKDTPSIEKLVGHENYRPWLIAVEAYLQHEDLWGTVVAAVSVQLLFDWTELTEGRIEDCASVDHYPDIVVTTSHRLKITGLAVTDNWLALALLSGFSKRYKLMVMSMEGSTTAMTSDQVESKILQEVKFQSRISRADEDAQGLFS</sequence>
<proteinExistence type="predicted"/>
<evidence type="ECO:0000313" key="2">
    <source>
        <dbReference type="Proteomes" id="UP001239111"/>
    </source>
</evidence>